<feature type="binding site" evidence="8">
    <location>
        <position position="151"/>
    </location>
    <ligand>
        <name>substrate</name>
    </ligand>
</feature>
<evidence type="ECO:0000256" key="2">
    <source>
        <dbReference type="ARBA" id="ARBA00010768"/>
    </source>
</evidence>
<dbReference type="SMART" id="SM00855">
    <property type="entry name" value="PGAM"/>
    <property type="match status" value="1"/>
</dbReference>
<keyword evidence="13" id="KW-1185">Reference proteome</keyword>
<dbReference type="GO" id="GO:0004619">
    <property type="term" value="F:phosphoglycerate mutase activity"/>
    <property type="evidence" value="ECO:0007669"/>
    <property type="project" value="UniProtKB-EC"/>
</dbReference>
<evidence type="ECO:0000256" key="8">
    <source>
        <dbReference type="PIRSR" id="PIRSR613078-2"/>
    </source>
</evidence>
<proteinExistence type="inferred from homology"/>
<dbReference type="SMART" id="SM00128">
    <property type="entry name" value="IPPc"/>
    <property type="match status" value="1"/>
</dbReference>
<dbReference type="PROSITE" id="PS00175">
    <property type="entry name" value="PG_MUTASE"/>
    <property type="match status" value="1"/>
</dbReference>
<dbReference type="GO" id="GO:0006096">
    <property type="term" value="P:glycolytic process"/>
    <property type="evidence" value="ECO:0007669"/>
    <property type="project" value="UniProtKB-KW"/>
</dbReference>
<dbReference type="Pfam" id="PF00300">
    <property type="entry name" value="His_Phos_1"/>
    <property type="match status" value="2"/>
</dbReference>
<keyword evidence="5" id="KW-0324">Glycolysis</keyword>
<dbReference type="Pfam" id="PF22669">
    <property type="entry name" value="Exo_endo_phos2"/>
    <property type="match status" value="1"/>
</dbReference>
<feature type="compositionally biased region" description="Low complexity" evidence="10">
    <location>
        <begin position="351"/>
        <end position="363"/>
    </location>
</feature>
<dbReference type="InterPro" id="IPR045849">
    <property type="entry name" value="IP5P_plant"/>
</dbReference>
<evidence type="ECO:0000256" key="7">
    <source>
        <dbReference type="PIRSR" id="PIRSR613078-1"/>
    </source>
</evidence>
<dbReference type="Gene3D" id="3.60.10.10">
    <property type="entry name" value="Endonuclease/exonuclease/phosphatase"/>
    <property type="match status" value="1"/>
</dbReference>
<dbReference type="HAMAP" id="MF_01039">
    <property type="entry name" value="PGAM_GpmA"/>
    <property type="match status" value="1"/>
</dbReference>
<dbReference type="GO" id="GO:0004445">
    <property type="term" value="F:inositol-polyphosphate 5-phosphatase activity"/>
    <property type="evidence" value="ECO:0007669"/>
    <property type="project" value="InterPro"/>
</dbReference>
<gene>
    <name evidence="12" type="ORF">SASPL_146987</name>
</gene>
<comment type="similarity">
    <text evidence="2">Belongs to the inositol polyphosphate 5-phosphatase family.</text>
</comment>
<name>A0A8X8WEY4_SALSN</name>
<evidence type="ECO:0000256" key="4">
    <source>
        <dbReference type="ARBA" id="ARBA00022801"/>
    </source>
</evidence>
<dbReference type="EC" id="5.4.2.11" evidence="3"/>
<dbReference type="CDD" id="cd07067">
    <property type="entry name" value="HP_PGM_like"/>
    <property type="match status" value="1"/>
</dbReference>
<keyword evidence="6" id="KW-0413">Isomerase</keyword>
<dbReference type="Proteomes" id="UP000298416">
    <property type="component" value="Unassembled WGS sequence"/>
</dbReference>
<evidence type="ECO:0000256" key="6">
    <source>
        <dbReference type="ARBA" id="ARBA00023235"/>
    </source>
</evidence>
<dbReference type="AlphaFoldDB" id="A0A8X8WEY4"/>
<dbReference type="InterPro" id="IPR000300">
    <property type="entry name" value="IPPc"/>
</dbReference>
<dbReference type="GO" id="GO:0046856">
    <property type="term" value="P:phosphatidylinositol dephosphorylation"/>
    <property type="evidence" value="ECO:0007669"/>
    <property type="project" value="InterPro"/>
</dbReference>
<comment type="caution">
    <text evidence="12">The sequence shown here is derived from an EMBL/GenBank/DDBJ whole genome shotgun (WGS) entry which is preliminary data.</text>
</comment>
<feature type="binding site" evidence="8">
    <location>
        <begin position="233"/>
        <end position="234"/>
    </location>
    <ligand>
        <name>substrate</name>
    </ligand>
</feature>
<evidence type="ECO:0000313" key="12">
    <source>
        <dbReference type="EMBL" id="KAG6392761.1"/>
    </source>
</evidence>
<dbReference type="InterPro" id="IPR013078">
    <property type="entry name" value="His_Pase_superF_clade-1"/>
</dbReference>
<evidence type="ECO:0000259" key="11">
    <source>
        <dbReference type="SMART" id="SM00128"/>
    </source>
</evidence>
<evidence type="ECO:0000256" key="5">
    <source>
        <dbReference type="ARBA" id="ARBA00023152"/>
    </source>
</evidence>
<dbReference type="InterPro" id="IPR036691">
    <property type="entry name" value="Endo/exonu/phosph_ase_sf"/>
</dbReference>
<reference evidence="12" key="2">
    <citation type="submission" date="2020-08" db="EMBL/GenBank/DDBJ databases">
        <title>Plant Genome Project.</title>
        <authorList>
            <person name="Zhang R.-G."/>
        </authorList>
    </citation>
    <scope>NUCLEOTIDE SEQUENCE</scope>
    <source>
        <strain evidence="12">Huo1</strain>
        <tissue evidence="12">Leaf</tissue>
    </source>
</reference>
<dbReference type="InterPro" id="IPR001345">
    <property type="entry name" value="PG/BPGM_mutase_AS"/>
</dbReference>
<sequence>MTAVATIALYNSFSSKVIDRDGSHSHPCKRFQELSIISPPGGFRGNVGERNGYTLSRLHVSRSSSKCQATRLQPVSSVSSIKNHSYSSHTAENESVLILMRHGESMWNEKNLFTGCVDVPLTNRGVEEAIEAGKRISNFPLDIIYTSALIRAQMTTMLALTQHHCMKVPIIMHHDETEQARTWTQIYSEDTKKQSIPVIKAWQLNERMYGDLQGFNKQETAELYGKEQVYNWRRSYHVQPPNGESLEMCLGRAVAFFKDHIEPQLLRGRHVMVVAHANSLRSIIMYLDKLTSEEVINLELSTGVPMLYIYKEGHFIRRGSPHGSSEAGVYAYTETFYMNEFSDRRHGGADGAATTSASPTITSENSVRCEKKSLKTKRSYSRDNFLEEEEGLQSDGNSNEIEADYNVASRTKAFLEESNFIQRDFSDRHSVAEVETLNLPSLNQSSMAPHALMQNIRYELRAFVGTWNVGGNTPNHGMNLEDFLQVDESADLYVLGFQEIVPLNAGNVLVIEDNEPASKWLALISNALNKPYHEKESKCGNNSNLFRKHCLKALNKNLRGDCDLFKACNCLSYSGRTKLRDPCADPLNYCDSSSDDCISTAEISLPTRLGYQLIASKQMVGLFLSIWARRDLVRNIGHLRVSCLGRGVMGYLGNKGCISISMTVHQTSMCFVCSHLASGEKEGDELRRNSDVAEILKGIAFPRVCKNPSRRIPERIADHDRVIWLGDLNYRIGLSYEEAIILVENSNWESLLEKDQLNTEREAGRVFGGWNEGKILFAPTYKYSQNSDSYAGETSKSKRKRRTPAWCDRILWHGDGIDQLSYLRGESRFSDHRPVFALFALEVELINRNPKFRKGYSCAATKFELEECLPQTPNFCEFNP</sequence>
<evidence type="ECO:0000256" key="9">
    <source>
        <dbReference type="PIRSR" id="PIRSR613078-3"/>
    </source>
</evidence>
<evidence type="ECO:0000313" key="13">
    <source>
        <dbReference type="Proteomes" id="UP000298416"/>
    </source>
</evidence>
<dbReference type="InterPro" id="IPR029033">
    <property type="entry name" value="His_PPase_superfam"/>
</dbReference>
<dbReference type="SUPFAM" id="SSF56219">
    <property type="entry name" value="DNase I-like"/>
    <property type="match status" value="1"/>
</dbReference>
<protein>
    <recommendedName>
        <fullName evidence="3">phosphoglycerate mutase (2,3-diphosphoglycerate-dependent)</fullName>
        <ecNumber evidence="3">5.4.2.11</ecNumber>
    </recommendedName>
</protein>
<feature type="active site" description="Proton donor/acceptor" evidence="7">
    <location>
        <position position="206"/>
    </location>
</feature>
<dbReference type="Gene3D" id="3.40.50.1240">
    <property type="entry name" value="Phosphoglycerate mutase-like"/>
    <property type="match status" value="1"/>
</dbReference>
<feature type="domain" description="Inositol polyphosphate-related phosphatase" evidence="11">
    <location>
        <begin position="458"/>
        <end position="847"/>
    </location>
</feature>
<dbReference type="GO" id="GO:0034485">
    <property type="term" value="F:phosphatidylinositol-3,4,5-trisphosphate 5-phosphatase activity"/>
    <property type="evidence" value="ECO:0007669"/>
    <property type="project" value="TreeGrafter"/>
</dbReference>
<dbReference type="PANTHER" id="PTHR45666:SF3">
    <property type="entry name" value="TYPE I INOSITOL POLYPHOSPHATE 5-PHOSPHATASE 5"/>
    <property type="match status" value="1"/>
</dbReference>
<dbReference type="SUPFAM" id="SSF53254">
    <property type="entry name" value="Phosphoglycerate mutase-like"/>
    <property type="match status" value="1"/>
</dbReference>
<evidence type="ECO:0000256" key="10">
    <source>
        <dbReference type="SAM" id="MobiDB-lite"/>
    </source>
</evidence>
<organism evidence="12">
    <name type="scientific">Salvia splendens</name>
    <name type="common">Scarlet sage</name>
    <dbReference type="NCBI Taxonomy" id="180675"/>
    <lineage>
        <taxon>Eukaryota</taxon>
        <taxon>Viridiplantae</taxon>
        <taxon>Streptophyta</taxon>
        <taxon>Embryophyta</taxon>
        <taxon>Tracheophyta</taxon>
        <taxon>Spermatophyta</taxon>
        <taxon>Magnoliopsida</taxon>
        <taxon>eudicotyledons</taxon>
        <taxon>Gunneridae</taxon>
        <taxon>Pentapetalae</taxon>
        <taxon>asterids</taxon>
        <taxon>lamiids</taxon>
        <taxon>Lamiales</taxon>
        <taxon>Lamiaceae</taxon>
        <taxon>Nepetoideae</taxon>
        <taxon>Mentheae</taxon>
        <taxon>Salviinae</taxon>
        <taxon>Salvia</taxon>
        <taxon>Salvia subgen. Calosphace</taxon>
        <taxon>core Calosphace</taxon>
    </lineage>
</organism>
<evidence type="ECO:0000256" key="3">
    <source>
        <dbReference type="ARBA" id="ARBA00012028"/>
    </source>
</evidence>
<feature type="site" description="Transition state stabilizer" evidence="9">
    <location>
        <position position="276"/>
    </location>
</feature>
<dbReference type="InterPro" id="IPR005952">
    <property type="entry name" value="Phosphogly_mut1"/>
</dbReference>
<evidence type="ECO:0000256" key="1">
    <source>
        <dbReference type="ARBA" id="ARBA00006717"/>
    </source>
</evidence>
<dbReference type="PANTHER" id="PTHR45666">
    <property type="entry name" value="TYPE IV INOSITOL POLYPHOSPHATE 5-PHOSPHATASE 9"/>
    <property type="match status" value="1"/>
</dbReference>
<dbReference type="EMBL" id="PNBA02000018">
    <property type="protein sequence ID" value="KAG6392761.1"/>
    <property type="molecule type" value="Genomic_DNA"/>
</dbReference>
<accession>A0A8X8WEY4</accession>
<feature type="binding site" evidence="8">
    <location>
        <begin position="101"/>
        <end position="108"/>
    </location>
    <ligand>
        <name>substrate</name>
    </ligand>
</feature>
<feature type="binding site" evidence="8">
    <location>
        <begin position="206"/>
        <end position="209"/>
    </location>
    <ligand>
        <name>substrate</name>
    </ligand>
</feature>
<feature type="binding site" evidence="8">
    <location>
        <position position="217"/>
    </location>
    <ligand>
        <name>substrate</name>
    </ligand>
</feature>
<feature type="region of interest" description="Disordered" evidence="10">
    <location>
        <begin position="347"/>
        <end position="367"/>
    </location>
</feature>
<comment type="similarity">
    <text evidence="1">Belongs to the phosphoglycerate mutase family. BPG-dependent PGAM subfamily.</text>
</comment>
<feature type="active site" description="Tele-phosphohistidine intermediate" evidence="7">
    <location>
        <position position="102"/>
    </location>
</feature>
<dbReference type="GO" id="GO:0004439">
    <property type="term" value="F:phosphatidylinositol-4,5-bisphosphate 5-phosphatase activity"/>
    <property type="evidence" value="ECO:0007669"/>
    <property type="project" value="TreeGrafter"/>
</dbReference>
<feature type="binding site" evidence="8">
    <location>
        <begin position="114"/>
        <end position="115"/>
    </location>
    <ligand>
        <name>substrate</name>
    </ligand>
</feature>
<keyword evidence="4" id="KW-0378">Hydrolase</keyword>
<reference evidence="12" key="1">
    <citation type="submission" date="2018-01" db="EMBL/GenBank/DDBJ databases">
        <authorList>
            <person name="Mao J.F."/>
        </authorList>
    </citation>
    <scope>NUCLEOTIDE SEQUENCE</scope>
    <source>
        <strain evidence="12">Huo1</strain>
        <tissue evidence="12">Leaf</tissue>
    </source>
</reference>